<feature type="domain" description="Peptidase S8/S53" evidence="8">
    <location>
        <begin position="53"/>
        <end position="312"/>
    </location>
</feature>
<keyword evidence="6" id="KW-0812">Transmembrane</keyword>
<dbReference type="PANTHER" id="PTHR43806">
    <property type="entry name" value="PEPTIDASE S8"/>
    <property type="match status" value="1"/>
</dbReference>
<evidence type="ECO:0000256" key="1">
    <source>
        <dbReference type="ARBA" id="ARBA00011073"/>
    </source>
</evidence>
<evidence type="ECO:0000256" key="3">
    <source>
        <dbReference type="ARBA" id="ARBA00022801"/>
    </source>
</evidence>
<dbReference type="SUPFAM" id="SSF52743">
    <property type="entry name" value="Subtilisin-like"/>
    <property type="match status" value="1"/>
</dbReference>
<evidence type="ECO:0000313" key="10">
    <source>
        <dbReference type="Proteomes" id="UP001164693"/>
    </source>
</evidence>
<organism evidence="9 10">
    <name type="scientific">Jatrophihabitans cynanchi</name>
    <dbReference type="NCBI Taxonomy" id="2944128"/>
    <lineage>
        <taxon>Bacteria</taxon>
        <taxon>Bacillati</taxon>
        <taxon>Actinomycetota</taxon>
        <taxon>Actinomycetes</taxon>
        <taxon>Jatrophihabitantales</taxon>
        <taxon>Jatrophihabitantaceae</taxon>
        <taxon>Jatrophihabitans</taxon>
    </lineage>
</organism>
<dbReference type="EMBL" id="CP097463">
    <property type="protein sequence ID" value="WAX59253.1"/>
    <property type="molecule type" value="Genomic_DNA"/>
</dbReference>
<proteinExistence type="inferred from homology"/>
<dbReference type="InterPro" id="IPR015500">
    <property type="entry name" value="Peptidase_S8_subtilisin-rel"/>
</dbReference>
<dbReference type="Pfam" id="PF00082">
    <property type="entry name" value="Peptidase_S8"/>
    <property type="match status" value="1"/>
</dbReference>
<feature type="signal peptide" evidence="7">
    <location>
        <begin position="1"/>
        <end position="26"/>
    </location>
</feature>
<evidence type="ECO:0000313" key="9">
    <source>
        <dbReference type="EMBL" id="WAX59253.1"/>
    </source>
</evidence>
<keyword evidence="10" id="KW-1185">Reference proteome</keyword>
<feature type="active site" description="Charge relay system" evidence="5">
    <location>
        <position position="265"/>
    </location>
</feature>
<accession>A0ABY7K432</accession>
<dbReference type="Gene3D" id="3.40.50.200">
    <property type="entry name" value="Peptidase S8/S53 domain"/>
    <property type="match status" value="1"/>
</dbReference>
<evidence type="ECO:0000256" key="2">
    <source>
        <dbReference type="ARBA" id="ARBA00022670"/>
    </source>
</evidence>
<sequence length="441" mass="45140">MSRGGRRLAAVALAAGLLLGTVPAVAAPGPPDAPEYWFDTWQIPRLWSQGARGQGIRIAEIDTGVNAALPELRGRVLAGTDFGRSGDGRTDRQQDEFGHGTAMASIMVGRPGTLGITGIAPDARVLPIAVPLSGTSDASSDDHLGAAIRWAADHGADVISMSLGGRRDPSSDSEPCAADEQAAVFYALRKGAVVLAAAGNRGKGDNAVEEPGVCLGVVAVGATDRSGEHAPFSSRHPYVAFTAPGVNVPSLSRVAGLAYAGNGTSQATAIASAVVALVWSKHPKLTGQQVIARVLATLDGRRSKPDPAYGWGQLDGYRAVTATVPAGAPNPIYAAAAPFAARANAFAKAARVKPPAPAAKQIGSTGEFRIGSSPRLLVPRVLGALAVALAGLLALIALAVVALLRRRPAEPPVPPTPAGPRVQVDDDGVQWHAIIERTAPE</sequence>
<keyword evidence="2 5" id="KW-0645">Protease</keyword>
<protein>
    <submittedName>
        <fullName evidence="9">S8 family serine peptidase</fullName>
    </submittedName>
</protein>
<gene>
    <name evidence="9" type="ORF">M6B22_10930</name>
</gene>
<reference evidence="9" key="1">
    <citation type="submission" date="2022-05" db="EMBL/GenBank/DDBJ databases">
        <title>Jatrophihabitans sp. SB3-54 whole genome sequence.</title>
        <authorList>
            <person name="Suh M.K."/>
            <person name="Eom M.K."/>
            <person name="Kim J.S."/>
            <person name="Kim H.S."/>
            <person name="Do H.E."/>
            <person name="Shin Y.K."/>
            <person name="Lee J.-S."/>
        </authorList>
    </citation>
    <scope>NUCLEOTIDE SEQUENCE</scope>
    <source>
        <strain evidence="9">SB3-54</strain>
    </source>
</reference>
<dbReference type="PRINTS" id="PR00723">
    <property type="entry name" value="SUBTILISIN"/>
</dbReference>
<dbReference type="PANTHER" id="PTHR43806:SF11">
    <property type="entry name" value="CEREVISIN-RELATED"/>
    <property type="match status" value="1"/>
</dbReference>
<comment type="similarity">
    <text evidence="1 5">Belongs to the peptidase S8 family.</text>
</comment>
<keyword evidence="6" id="KW-0472">Membrane</keyword>
<dbReference type="InterPro" id="IPR036852">
    <property type="entry name" value="Peptidase_S8/S53_dom_sf"/>
</dbReference>
<name>A0ABY7K432_9ACTN</name>
<dbReference type="PROSITE" id="PS51892">
    <property type="entry name" value="SUBTILASE"/>
    <property type="match status" value="1"/>
</dbReference>
<dbReference type="Proteomes" id="UP001164693">
    <property type="component" value="Chromosome"/>
</dbReference>
<dbReference type="InterPro" id="IPR050131">
    <property type="entry name" value="Peptidase_S8_subtilisin-like"/>
</dbReference>
<feature type="transmembrane region" description="Helical" evidence="6">
    <location>
        <begin position="381"/>
        <end position="404"/>
    </location>
</feature>
<evidence type="ECO:0000256" key="7">
    <source>
        <dbReference type="SAM" id="SignalP"/>
    </source>
</evidence>
<keyword evidence="3 5" id="KW-0378">Hydrolase</keyword>
<feature type="chain" id="PRO_5045897677" evidence="7">
    <location>
        <begin position="27"/>
        <end position="441"/>
    </location>
</feature>
<evidence type="ECO:0000259" key="8">
    <source>
        <dbReference type="Pfam" id="PF00082"/>
    </source>
</evidence>
<dbReference type="RefSeq" id="WP_269445795.1">
    <property type="nucleotide sequence ID" value="NZ_CP097463.1"/>
</dbReference>
<feature type="active site" description="Charge relay system" evidence="5">
    <location>
        <position position="62"/>
    </location>
</feature>
<keyword evidence="4 5" id="KW-0720">Serine protease</keyword>
<keyword evidence="7" id="KW-0732">Signal</keyword>
<dbReference type="InterPro" id="IPR000209">
    <property type="entry name" value="Peptidase_S8/S53_dom"/>
</dbReference>
<feature type="active site" description="Charge relay system" evidence="5">
    <location>
        <position position="99"/>
    </location>
</feature>
<evidence type="ECO:0000256" key="6">
    <source>
        <dbReference type="SAM" id="Phobius"/>
    </source>
</evidence>
<evidence type="ECO:0000256" key="5">
    <source>
        <dbReference type="PROSITE-ProRule" id="PRU01240"/>
    </source>
</evidence>
<evidence type="ECO:0000256" key="4">
    <source>
        <dbReference type="ARBA" id="ARBA00022825"/>
    </source>
</evidence>
<keyword evidence="6" id="KW-1133">Transmembrane helix</keyword>